<feature type="region of interest" description="Disordered" evidence="6">
    <location>
        <begin position="390"/>
        <end position="490"/>
    </location>
</feature>
<dbReference type="GO" id="GO:0007605">
    <property type="term" value="P:sensory perception of sound"/>
    <property type="evidence" value="ECO:0007669"/>
    <property type="project" value="UniProtKB-KW"/>
</dbReference>
<feature type="compositionally biased region" description="Polar residues" evidence="6">
    <location>
        <begin position="394"/>
        <end position="408"/>
    </location>
</feature>
<dbReference type="AlphaFoldDB" id="A0A8K0EF15"/>
<evidence type="ECO:0000256" key="1">
    <source>
        <dbReference type="ARBA" id="ARBA00004645"/>
    </source>
</evidence>
<protein>
    <submittedName>
        <fullName evidence="7">ESPN protein</fullName>
    </submittedName>
</protein>
<dbReference type="GO" id="GO:0051015">
    <property type="term" value="F:actin filament binding"/>
    <property type="evidence" value="ECO:0007669"/>
    <property type="project" value="TreeGrafter"/>
</dbReference>
<feature type="region of interest" description="Disordered" evidence="6">
    <location>
        <begin position="697"/>
        <end position="728"/>
    </location>
</feature>
<gene>
    <name evidence="7" type="primary">ESPN</name>
    <name evidence="7" type="ORF">BLAG_LOCUS8537</name>
</gene>
<dbReference type="Proteomes" id="UP000838412">
    <property type="component" value="Chromosome 15"/>
</dbReference>
<feature type="region of interest" description="Disordered" evidence="6">
    <location>
        <begin position="782"/>
        <end position="911"/>
    </location>
</feature>
<keyword evidence="8" id="KW-1185">Reference proteome</keyword>
<evidence type="ECO:0000256" key="3">
    <source>
        <dbReference type="ARBA" id="ARBA00022740"/>
    </source>
</evidence>
<evidence type="ECO:0000256" key="5">
    <source>
        <dbReference type="PROSITE-ProRule" id="PRU00023"/>
    </source>
</evidence>
<feature type="repeat" description="ANK" evidence="5">
    <location>
        <begin position="284"/>
        <end position="316"/>
    </location>
</feature>
<dbReference type="PROSITE" id="PS50088">
    <property type="entry name" value="ANK_REPEAT"/>
    <property type="match status" value="5"/>
</dbReference>
<dbReference type="SUPFAM" id="SSF48403">
    <property type="entry name" value="Ankyrin repeat"/>
    <property type="match status" value="1"/>
</dbReference>
<dbReference type="EMBL" id="OV696700">
    <property type="protein sequence ID" value="CAH1246546.1"/>
    <property type="molecule type" value="Genomic_DNA"/>
</dbReference>
<dbReference type="OrthoDB" id="6042147at2759"/>
<dbReference type="InterPro" id="IPR052420">
    <property type="entry name" value="Espin/Espin-like"/>
</dbReference>
<feature type="compositionally biased region" description="Polar residues" evidence="6">
    <location>
        <begin position="958"/>
        <end position="981"/>
    </location>
</feature>
<dbReference type="FunFam" id="1.25.40.20:FF:001032">
    <property type="entry name" value="Uncharacterized protein"/>
    <property type="match status" value="1"/>
</dbReference>
<dbReference type="PANTHER" id="PTHR24153">
    <property type="entry name" value="ESPIN"/>
    <property type="match status" value="1"/>
</dbReference>
<dbReference type="PROSITE" id="PS50297">
    <property type="entry name" value="ANK_REP_REGION"/>
    <property type="match status" value="5"/>
</dbReference>
<sequence>MTTSESEADLDLDSLASLSDDDRRELVRTFLGEMCEECRGAVLPAHHATTLGHLGCLKGVVGEKKEDIALFDEDGSTPLYLAARKGHSHCVRWLVTQDLVPTRAANVRGETAAMVAAAEGQLKCLKLILFNGYDHHFDIGFDRDSGGLTLLHAAVLRDREAVALWLVDQFGETLVEMKTNDGLLALHIAAAKGNLQLVKTLATSSNSSVCTQDVRGATPIFYSAQGGHVDCLSYMVEEMNGDVFISTNEEKSPLHVAVQGGHLETVQWLVGRMGPASLRLQTKDGATVMHYAAAMGHTDILRWLLSQRKSAEVAKMTDKEGGTAAHDAAAKGHVGCLKLLVELGLDIHQRDQDGVSPYQLAIQSGSGVCIQFVTSLSGEMLGQRSWVRRHEKPTTSIDSGISCSTDDTASPFPTLDRSALSAERLPRTSSLMSTASRSSDTKLPRSKRKSRRKSWKFWKSRKDDSEETLTTEDNTIPTCSRTPTPPPIRSQWQDISLEARLLPRKDALFPNDQPDGPGYSWRRKGSKSLFQQKHRSAPVCLPAVEVAGKAGDKGTDEGLSLADRQIEMIVSDIRDSPQPESAVLRKRRDSNWTFRRKSSSEVEAPDDLVTALVNLSLEDHVSEGNSPAGSVRRNHDDKGQATPQTMRVTRAVVHSSDEDACAAVSTDEAPPDTLHDIDLSNQLIQVKDTEGVTVLSPAAESAHASPVKKTLASRSYSDPTGTKRPAGITSLCASTETSADNDDFITRTDKTWDFHFGKPATDTATTTDGSDNVDLLQDVSMQEITNSEPSTVNVKETEHAESLALSPDSEADTESSPSPSKEENTTTSSGQEYPLPTDSTEVTKASAEVDSSETPEKSNRTHSTPTHPPRPTSTTTTPTTTTTTTTATTTTTTTSTSTREKSHFKSVIQKGLDRMRQPREITIVELDGRVVTCFTSLELETGGRGSQAKRPGTKETDNTAASIRGNTRTITGRAESGQSNDDYNEEDYVSLRRALTRRLSQSLSPYHLEEIESHECSNKPADK</sequence>
<feature type="compositionally biased region" description="Polar residues" evidence="6">
    <location>
        <begin position="471"/>
        <end position="482"/>
    </location>
</feature>
<feature type="repeat" description="ANK" evidence="5">
    <location>
        <begin position="249"/>
        <end position="270"/>
    </location>
</feature>
<dbReference type="Gene3D" id="1.25.40.20">
    <property type="entry name" value="Ankyrin repeat-containing domain"/>
    <property type="match status" value="1"/>
</dbReference>
<evidence type="ECO:0000256" key="6">
    <source>
        <dbReference type="SAM" id="MobiDB-lite"/>
    </source>
</evidence>
<dbReference type="PANTHER" id="PTHR24153:SF8">
    <property type="entry name" value="FORKED, ISOFORM F"/>
    <property type="match status" value="1"/>
</dbReference>
<evidence type="ECO:0000313" key="7">
    <source>
        <dbReference type="EMBL" id="CAH1246546.1"/>
    </source>
</evidence>
<feature type="repeat" description="ANK" evidence="5">
    <location>
        <begin position="74"/>
        <end position="95"/>
    </location>
</feature>
<dbReference type="Pfam" id="PF12796">
    <property type="entry name" value="Ank_2"/>
    <property type="match status" value="3"/>
</dbReference>
<proteinExistence type="predicted"/>
<name>A0A8K0EF15_BRALA</name>
<feature type="region of interest" description="Disordered" evidence="6">
    <location>
        <begin position="621"/>
        <end position="644"/>
    </location>
</feature>
<feature type="compositionally biased region" description="Basic and acidic residues" evidence="6">
    <location>
        <begin position="1007"/>
        <end position="1023"/>
    </location>
</feature>
<feature type="compositionally biased region" description="Polar residues" evidence="6">
    <location>
        <begin position="814"/>
        <end position="843"/>
    </location>
</feature>
<dbReference type="GO" id="GO:0032420">
    <property type="term" value="C:stereocilium"/>
    <property type="evidence" value="ECO:0007669"/>
    <property type="project" value="UniProtKB-SubCell"/>
</dbReference>
<dbReference type="SMART" id="SM00248">
    <property type="entry name" value="ANK"/>
    <property type="match status" value="8"/>
</dbReference>
<feature type="compositionally biased region" description="Basic residues" evidence="6">
    <location>
        <begin position="444"/>
        <end position="459"/>
    </location>
</feature>
<feature type="repeat" description="ANK" evidence="5">
    <location>
        <begin position="320"/>
        <end position="352"/>
    </location>
</feature>
<evidence type="ECO:0000256" key="2">
    <source>
        <dbReference type="ARBA" id="ARBA00022737"/>
    </source>
</evidence>
<feature type="repeat" description="ANK" evidence="5">
    <location>
        <begin position="181"/>
        <end position="201"/>
    </location>
</feature>
<feature type="compositionally biased region" description="Low complexity" evidence="6">
    <location>
        <begin position="872"/>
        <end position="897"/>
    </location>
</feature>
<feature type="compositionally biased region" description="Low complexity" evidence="6">
    <location>
        <begin position="428"/>
        <end position="438"/>
    </location>
</feature>
<dbReference type="InterPro" id="IPR036770">
    <property type="entry name" value="Ankyrin_rpt-contain_sf"/>
</dbReference>
<dbReference type="InterPro" id="IPR002110">
    <property type="entry name" value="Ankyrin_rpt"/>
</dbReference>
<reference evidence="7" key="1">
    <citation type="submission" date="2022-01" db="EMBL/GenBank/DDBJ databases">
        <authorList>
            <person name="Braso-Vives M."/>
        </authorList>
    </citation>
    <scope>NUCLEOTIDE SEQUENCE</scope>
</reference>
<dbReference type="GO" id="GO:0051017">
    <property type="term" value="P:actin filament bundle assembly"/>
    <property type="evidence" value="ECO:0007669"/>
    <property type="project" value="TreeGrafter"/>
</dbReference>
<organism evidence="7 8">
    <name type="scientific">Branchiostoma lanceolatum</name>
    <name type="common">Common lancelet</name>
    <name type="synonym">Amphioxus lanceolatum</name>
    <dbReference type="NCBI Taxonomy" id="7740"/>
    <lineage>
        <taxon>Eukaryota</taxon>
        <taxon>Metazoa</taxon>
        <taxon>Chordata</taxon>
        <taxon>Cephalochordata</taxon>
        <taxon>Leptocardii</taxon>
        <taxon>Amphioxiformes</taxon>
        <taxon>Branchiostomatidae</taxon>
        <taxon>Branchiostoma</taxon>
    </lineage>
</organism>
<keyword evidence="2" id="KW-0677">Repeat</keyword>
<keyword evidence="4 5" id="KW-0040">ANK repeat</keyword>
<feature type="compositionally biased region" description="Polar residues" evidence="6">
    <location>
        <begin position="782"/>
        <end position="794"/>
    </location>
</feature>
<accession>A0A8K0EF15</accession>
<keyword evidence="3" id="KW-1009">Hearing</keyword>
<feature type="region of interest" description="Disordered" evidence="6">
    <location>
        <begin position="1002"/>
        <end position="1023"/>
    </location>
</feature>
<evidence type="ECO:0000256" key="4">
    <source>
        <dbReference type="ARBA" id="ARBA00023043"/>
    </source>
</evidence>
<dbReference type="GO" id="GO:0005737">
    <property type="term" value="C:cytoplasm"/>
    <property type="evidence" value="ECO:0007669"/>
    <property type="project" value="TreeGrafter"/>
</dbReference>
<evidence type="ECO:0000313" key="8">
    <source>
        <dbReference type="Proteomes" id="UP000838412"/>
    </source>
</evidence>
<comment type="subcellular location">
    <subcellularLocation>
        <location evidence="1">Cell projection</location>
        <location evidence="1">Stereocilium</location>
    </subcellularLocation>
</comment>
<feature type="region of interest" description="Disordered" evidence="6">
    <location>
        <begin position="942"/>
        <end position="985"/>
    </location>
</feature>